<dbReference type="Proteomes" id="UP000292385">
    <property type="component" value="Unassembled WGS sequence"/>
</dbReference>
<proteinExistence type="predicted"/>
<dbReference type="Proteomes" id="UP000294225">
    <property type="component" value="Unassembled WGS sequence"/>
</dbReference>
<protein>
    <submittedName>
        <fullName evidence="2">Uncharacterized protein</fullName>
    </submittedName>
</protein>
<evidence type="ECO:0000313" key="3">
    <source>
        <dbReference type="Proteomes" id="UP000292385"/>
    </source>
</evidence>
<dbReference type="RefSeq" id="WP_131463109.1">
    <property type="nucleotide sequence ID" value="NZ_SJJY01000004.1"/>
</dbReference>
<dbReference type="AlphaFoldDB" id="A0A4R0IB25"/>
<evidence type="ECO:0000313" key="1">
    <source>
        <dbReference type="EMBL" id="TCC22880.1"/>
    </source>
</evidence>
<sequence>MTYDVVALLERMPSDEDVLASLAATGTEHRVRAVSGGMVIQLCDEHEVPLVSIDTPMYIQVPGEPMRQFGAAYADVPTPTWWVEIRAAAHDAGSRLAWRYAEELVVRTGGRIWAPPPAAQNGAEHA</sequence>
<evidence type="ECO:0000313" key="2">
    <source>
        <dbReference type="EMBL" id="TCC30253.1"/>
    </source>
</evidence>
<keyword evidence="3" id="KW-1185">Reference proteome</keyword>
<evidence type="ECO:0000313" key="4">
    <source>
        <dbReference type="Proteomes" id="UP000294225"/>
    </source>
</evidence>
<dbReference type="EMBL" id="SJKC01000008">
    <property type="protein sequence ID" value="TCC30253.1"/>
    <property type="molecule type" value="Genomic_DNA"/>
</dbReference>
<comment type="caution">
    <text evidence="2">The sequence shown here is derived from an EMBL/GenBank/DDBJ whole genome shotgun (WGS) entry which is preliminary data.</text>
</comment>
<accession>A0A4R0IB25</accession>
<dbReference type="EMBL" id="SJJY01000004">
    <property type="protein sequence ID" value="TCC22880.1"/>
    <property type="molecule type" value="Genomic_DNA"/>
</dbReference>
<gene>
    <name evidence="1" type="ORF">E0H58_21140</name>
    <name evidence="2" type="ORF">E0H92_40535</name>
</gene>
<organism evidence="2 4">
    <name type="scientific">Kribbella speibonae</name>
    <dbReference type="NCBI Taxonomy" id="1572660"/>
    <lineage>
        <taxon>Bacteria</taxon>
        <taxon>Bacillati</taxon>
        <taxon>Actinomycetota</taxon>
        <taxon>Actinomycetes</taxon>
        <taxon>Propionibacteriales</taxon>
        <taxon>Kribbellaceae</taxon>
        <taxon>Kribbella</taxon>
    </lineage>
</organism>
<name>A0A4R0IB25_9ACTN</name>
<reference evidence="3 4" key="1">
    <citation type="submission" date="2019-02" db="EMBL/GenBank/DDBJ databases">
        <title>Kribbella capetownensis sp. nov. and Kribbella speibonae sp. nov., isolated from soil.</title>
        <authorList>
            <person name="Curtis S.M."/>
            <person name="Norton I."/>
            <person name="Everest G.J."/>
            <person name="Meyers P.R."/>
        </authorList>
    </citation>
    <scope>NUCLEOTIDE SEQUENCE [LARGE SCALE GENOMIC DNA]</scope>
    <source>
        <strain evidence="1 3">SK5</strain>
        <strain evidence="2 4">YM55</strain>
    </source>
</reference>